<name>A0A7G2C217_9TRYP</name>
<dbReference type="VEuPathDB" id="TriTrypDB:ADEAN_000018500"/>
<organism evidence="1 2">
    <name type="scientific">Angomonas deanei</name>
    <dbReference type="NCBI Taxonomy" id="59799"/>
    <lineage>
        <taxon>Eukaryota</taxon>
        <taxon>Discoba</taxon>
        <taxon>Euglenozoa</taxon>
        <taxon>Kinetoplastea</taxon>
        <taxon>Metakinetoplastina</taxon>
        <taxon>Trypanosomatida</taxon>
        <taxon>Trypanosomatidae</taxon>
        <taxon>Strigomonadinae</taxon>
        <taxon>Angomonas</taxon>
    </lineage>
</organism>
<evidence type="ECO:0000313" key="2">
    <source>
        <dbReference type="Proteomes" id="UP000515908"/>
    </source>
</evidence>
<dbReference type="AlphaFoldDB" id="A0A7G2C217"/>
<protein>
    <submittedName>
        <fullName evidence="1">Uncharacterized protein</fullName>
    </submittedName>
</protein>
<evidence type="ECO:0000313" key="1">
    <source>
        <dbReference type="EMBL" id="CAD2212773.1"/>
    </source>
</evidence>
<reference evidence="1 2" key="1">
    <citation type="submission" date="2020-08" db="EMBL/GenBank/DDBJ databases">
        <authorList>
            <person name="Newling K."/>
            <person name="Davey J."/>
            <person name="Forrester S."/>
        </authorList>
    </citation>
    <scope>NUCLEOTIDE SEQUENCE [LARGE SCALE GENOMIC DNA]</scope>
    <source>
        <strain evidence="2">Crithidia deanei Carvalho (ATCC PRA-265)</strain>
    </source>
</reference>
<sequence length="99" mass="11557">MAMAIIAFFSVMLAMLFRGCRRLYLLTDQRLITVYEGIAKPIITFTDLKSVKYACIHGYNANSFGLFKFLRGLLMMSKGQFMRLVRQCRRKEGDCRDRE</sequence>
<keyword evidence="2" id="KW-1185">Reference proteome</keyword>
<accession>A0A7G2C217</accession>
<dbReference type="EMBL" id="LR877145">
    <property type="protein sequence ID" value="CAD2212773.1"/>
    <property type="molecule type" value="Genomic_DNA"/>
</dbReference>
<dbReference type="Proteomes" id="UP000515908">
    <property type="component" value="Chromosome 01"/>
</dbReference>
<gene>
    <name evidence="1" type="ORF">ADEAN_000018500</name>
</gene>
<proteinExistence type="predicted"/>